<dbReference type="GO" id="GO:0005737">
    <property type="term" value="C:cytoplasm"/>
    <property type="evidence" value="ECO:0007669"/>
    <property type="project" value="UniProtKB-ARBA"/>
</dbReference>
<feature type="region of interest" description="Disordered" evidence="5">
    <location>
        <begin position="611"/>
        <end position="637"/>
    </location>
</feature>
<gene>
    <name evidence="7" type="ORF">OXX778_LOCUS1300</name>
</gene>
<dbReference type="Pfam" id="PF00536">
    <property type="entry name" value="SAM_1"/>
    <property type="match status" value="1"/>
</dbReference>
<dbReference type="Pfam" id="PF25526">
    <property type="entry name" value="LIP-1"/>
    <property type="match status" value="1"/>
</dbReference>
<feature type="domain" description="SAM" evidence="6">
    <location>
        <begin position="886"/>
        <end position="952"/>
    </location>
</feature>
<feature type="compositionally biased region" description="Low complexity" evidence="5">
    <location>
        <begin position="834"/>
        <end position="848"/>
    </location>
</feature>
<feature type="region of interest" description="Disordered" evidence="5">
    <location>
        <begin position="1"/>
        <end position="27"/>
    </location>
</feature>
<evidence type="ECO:0000256" key="4">
    <source>
        <dbReference type="SAM" id="Coils"/>
    </source>
</evidence>
<keyword evidence="8" id="KW-1185">Reference proteome</keyword>
<dbReference type="InterPro" id="IPR037621">
    <property type="entry name" value="LIP-1_SAM_2"/>
</dbReference>
<feature type="domain" description="SAM" evidence="6">
    <location>
        <begin position="980"/>
        <end position="1036"/>
    </location>
</feature>
<evidence type="ECO:0000313" key="8">
    <source>
        <dbReference type="Proteomes" id="UP000663879"/>
    </source>
</evidence>
<evidence type="ECO:0000256" key="1">
    <source>
        <dbReference type="ARBA" id="ARBA00007026"/>
    </source>
</evidence>
<dbReference type="Proteomes" id="UP000663879">
    <property type="component" value="Unassembled WGS sequence"/>
</dbReference>
<dbReference type="EMBL" id="CAJNOC010000080">
    <property type="protein sequence ID" value="CAF0713100.1"/>
    <property type="molecule type" value="Genomic_DNA"/>
</dbReference>
<dbReference type="Pfam" id="PF07647">
    <property type="entry name" value="SAM_2"/>
    <property type="match status" value="1"/>
</dbReference>
<feature type="coiled-coil region" evidence="4">
    <location>
        <begin position="170"/>
        <end position="204"/>
    </location>
</feature>
<feature type="compositionally biased region" description="Basic and acidic residues" evidence="5">
    <location>
        <begin position="756"/>
        <end position="773"/>
    </location>
</feature>
<dbReference type="SUPFAM" id="SSF47769">
    <property type="entry name" value="SAM/Pointed domain"/>
    <property type="match status" value="3"/>
</dbReference>
<name>A0A813M5R5_9BILA</name>
<feature type="region of interest" description="Disordered" evidence="5">
    <location>
        <begin position="831"/>
        <end position="856"/>
    </location>
</feature>
<dbReference type="AlphaFoldDB" id="A0A813M5R5"/>
<feature type="region of interest" description="Disordered" evidence="5">
    <location>
        <begin position="752"/>
        <end position="790"/>
    </location>
</feature>
<evidence type="ECO:0000256" key="2">
    <source>
        <dbReference type="ARBA" id="ARBA00022737"/>
    </source>
</evidence>
<reference evidence="7" key="1">
    <citation type="submission" date="2021-02" db="EMBL/GenBank/DDBJ databases">
        <authorList>
            <person name="Nowell W R."/>
        </authorList>
    </citation>
    <scope>NUCLEOTIDE SEQUENCE</scope>
    <source>
        <strain evidence="7">Ploen Becks lab</strain>
    </source>
</reference>
<dbReference type="CDD" id="cd09565">
    <property type="entry name" value="SAM_liprin-alpha1_2_3_4_repeat2"/>
    <property type="match status" value="1"/>
</dbReference>
<dbReference type="SMART" id="SM00454">
    <property type="entry name" value="SAM"/>
    <property type="match status" value="3"/>
</dbReference>
<accession>A0A813M5R5</accession>
<evidence type="ECO:0000256" key="5">
    <source>
        <dbReference type="SAM" id="MobiDB-lite"/>
    </source>
</evidence>
<comment type="similarity">
    <text evidence="1">Belongs to the liprin family. Liprin-alpha subfamily.</text>
</comment>
<dbReference type="InterPro" id="IPR013761">
    <property type="entry name" value="SAM/pointed_sf"/>
</dbReference>
<dbReference type="InterPro" id="IPR001660">
    <property type="entry name" value="SAM"/>
</dbReference>
<dbReference type="PROSITE" id="PS50105">
    <property type="entry name" value="SAM_DOMAIN"/>
    <property type="match status" value="3"/>
</dbReference>
<feature type="compositionally biased region" description="Low complexity" evidence="5">
    <location>
        <begin position="611"/>
        <end position="632"/>
    </location>
</feature>
<feature type="coiled-coil region" evidence="4">
    <location>
        <begin position="646"/>
        <end position="687"/>
    </location>
</feature>
<dbReference type="PANTHER" id="PTHR12587">
    <property type="entry name" value="LAR INTERACTING PROTEIN LIP -RELATED PROTEIN"/>
    <property type="match status" value="1"/>
</dbReference>
<dbReference type="InterPro" id="IPR037620">
    <property type="entry name" value="LIP-1_SAM_1"/>
</dbReference>
<dbReference type="Gene3D" id="1.10.150.50">
    <property type="entry name" value="Transcription Factor, Ets-1"/>
    <property type="match status" value="3"/>
</dbReference>
<proteinExistence type="inferred from homology"/>
<dbReference type="PANTHER" id="PTHR12587:SF20">
    <property type="entry name" value="LIPRIN-ALPHA, ISOFORM E"/>
    <property type="match status" value="1"/>
</dbReference>
<dbReference type="InterPro" id="IPR057892">
    <property type="entry name" value="LIP-1_CC2"/>
</dbReference>
<dbReference type="OrthoDB" id="2132119at2759"/>
<keyword evidence="3 4" id="KW-0175">Coiled coil</keyword>
<dbReference type="GO" id="GO:0050808">
    <property type="term" value="P:synapse organization"/>
    <property type="evidence" value="ECO:0007669"/>
    <property type="project" value="TreeGrafter"/>
</dbReference>
<comment type="caution">
    <text evidence="7">The sequence shown here is derived from an EMBL/GenBank/DDBJ whole genome shotgun (WGS) entry which is preliminary data.</text>
</comment>
<feature type="coiled-coil region" evidence="4">
    <location>
        <begin position="415"/>
        <end position="470"/>
    </location>
</feature>
<sequence>MEISPMPPISEDCSSQGESDVGEEGDSNFEQLMVSMLEERDKLQESLRDTQELLQSTINRLQEVEKEKNLLQSSLERTMPMDFLSLTKEANHLKEQLNEREEEIGELKAERNNTRLLLEHLESLVSRHEKSLRMTVVKRQTQLSNNSGVSSEAEVLKALKSLFEHHKALDERYRERYKTAIEKCNQMEDELERLKTELKLERETKSISNQLIEQIQSSDSDAQKSSENILEKQTIELAECRVKLKEYEEKFMYTEDKVTHLNDFNKKIQKEKDELDQRVNNLEQKYVNLQRDCSSLSDLNNRLETELAIRENSLKHSEERFKNLQAKLEATEQKMEQIKSSDGEQRKMSQYQEKHMNIEEKLQNLQNELEDARMELNRARQREKMSEEHNTRLTQTVDKLLSESNERLQMHLKERMHSLDEKNTLNQECEKLRKQIDEMETDKDKLSIEISKLKTDIDSFKRDNQNLILKLKEISLLYSNSLKMNSGLTNTLQSIKKQQILNQEEDLMIYPITQFVSTGNNNYSPSSVKLRTRQSYNNLIDKDWDKLDEAAKVIANVQHAFELTDNNNDDDVNDHDDYQMENVDIYKSVNGNSLGRVYQQYQRTNKQFSSNTNCNNNNNINNNSVQSSKVNVTPKSVPHTDAQTIAILLQKQLEDIDNEIRLIKEEKQNTELRAEELENRVINLEIQDDTNLVLNHPVYLKSTNSPINSGRSTPCQTKSDLYKLSLKRNNENYKCMTAPPGMSSKYMEIFSEDQSDPNRSETENKLDTLKRQENMTSSSPSSSKGSSSDSLNYILRKDSITETANQIELSKKKSFKTTLYRIFTQRKKIQKFRSQSPQSSPNNNQDNPYFNESNTQTIKVESDKKVKKKQELLEEAMEIGLAFQSWNGPTIVAWLELWVGMPAWYVAACKANVKSGSIMSALSDAEIQREIGISNPLHRLKLRLAIQEMVNLTSPSAPKTSSAMCLAFGEMNHEWIGNIWLPHMGLGKYRSFFMECLIDARMLDHLNKKDLRGQLKMVDSFHRSSLQYGTCVLKRINYDKNELIRRQTESDHENKDLLVWSNERLIKWVQSIGLKEYANNLEDSGVHGGVLVFDESYDWQHLALALEIPIHDTISRQILETEFNNLIVTNTQRHLDQIKPK</sequence>
<protein>
    <recommendedName>
        <fullName evidence="6">SAM domain-containing protein</fullName>
    </recommendedName>
</protein>
<dbReference type="CDD" id="cd09562">
    <property type="entry name" value="SAM_liprin-alpha1_2_3_4_repeat1"/>
    <property type="match status" value="1"/>
</dbReference>
<organism evidence="7 8">
    <name type="scientific">Brachionus calyciflorus</name>
    <dbReference type="NCBI Taxonomy" id="104777"/>
    <lineage>
        <taxon>Eukaryota</taxon>
        <taxon>Metazoa</taxon>
        <taxon>Spiralia</taxon>
        <taxon>Gnathifera</taxon>
        <taxon>Rotifera</taxon>
        <taxon>Eurotatoria</taxon>
        <taxon>Monogononta</taxon>
        <taxon>Pseudotrocha</taxon>
        <taxon>Ploima</taxon>
        <taxon>Brachionidae</taxon>
        <taxon>Brachionus</taxon>
    </lineage>
</organism>
<feature type="coiled-coil region" evidence="4">
    <location>
        <begin position="230"/>
        <end position="389"/>
    </location>
</feature>
<evidence type="ECO:0000259" key="6">
    <source>
        <dbReference type="PROSITE" id="PS50105"/>
    </source>
</evidence>
<feature type="domain" description="SAM" evidence="6">
    <location>
        <begin position="1060"/>
        <end position="1129"/>
    </location>
</feature>
<feature type="compositionally biased region" description="Low complexity" evidence="5">
    <location>
        <begin position="777"/>
        <end position="790"/>
    </location>
</feature>
<dbReference type="InterPro" id="IPR029515">
    <property type="entry name" value="Liprin"/>
</dbReference>
<dbReference type="GO" id="GO:0048786">
    <property type="term" value="C:presynaptic active zone"/>
    <property type="evidence" value="ECO:0007669"/>
    <property type="project" value="TreeGrafter"/>
</dbReference>
<feature type="coiled-coil region" evidence="4">
    <location>
        <begin position="33"/>
        <end position="124"/>
    </location>
</feature>
<evidence type="ECO:0000313" key="7">
    <source>
        <dbReference type="EMBL" id="CAF0713100.1"/>
    </source>
</evidence>
<keyword evidence="2" id="KW-0677">Repeat</keyword>
<evidence type="ECO:0000256" key="3">
    <source>
        <dbReference type="ARBA" id="ARBA00023054"/>
    </source>
</evidence>
<dbReference type="FunFam" id="1.10.150.50:FF:000004">
    <property type="entry name" value="PTPRF interacting protein alpha 1"/>
    <property type="match status" value="1"/>
</dbReference>